<dbReference type="Proteomes" id="UP000628448">
    <property type="component" value="Unassembled WGS sequence"/>
</dbReference>
<gene>
    <name evidence="1" type="ORF">I5907_15680</name>
</gene>
<proteinExistence type="predicted"/>
<evidence type="ECO:0000313" key="1">
    <source>
        <dbReference type="EMBL" id="MBG9377682.1"/>
    </source>
</evidence>
<evidence type="ECO:0000313" key="2">
    <source>
        <dbReference type="Proteomes" id="UP000628448"/>
    </source>
</evidence>
<evidence type="ECO:0008006" key="3">
    <source>
        <dbReference type="Google" id="ProtNLM"/>
    </source>
</evidence>
<organism evidence="1 2">
    <name type="scientific">Panacibacter microcysteis</name>
    <dbReference type="NCBI Taxonomy" id="2793269"/>
    <lineage>
        <taxon>Bacteria</taxon>
        <taxon>Pseudomonadati</taxon>
        <taxon>Bacteroidota</taxon>
        <taxon>Chitinophagia</taxon>
        <taxon>Chitinophagales</taxon>
        <taxon>Chitinophagaceae</taxon>
        <taxon>Panacibacter</taxon>
    </lineage>
</organism>
<reference evidence="1" key="1">
    <citation type="submission" date="2020-11" db="EMBL/GenBank/DDBJ databases">
        <title>Bacterial whole genome sequence for Panacibacter sp. DH6.</title>
        <authorList>
            <person name="Le V."/>
            <person name="Ko S."/>
            <person name="Ahn C.-Y."/>
            <person name="Oh H.-M."/>
        </authorList>
    </citation>
    <scope>NUCLEOTIDE SEQUENCE</scope>
    <source>
        <strain evidence="1">DH6</strain>
    </source>
</reference>
<keyword evidence="2" id="KW-1185">Reference proteome</keyword>
<name>A0A931GYT5_9BACT</name>
<comment type="caution">
    <text evidence="1">The sequence shown here is derived from an EMBL/GenBank/DDBJ whole genome shotgun (WGS) entry which is preliminary data.</text>
</comment>
<dbReference type="EMBL" id="JADWYR010000002">
    <property type="protein sequence ID" value="MBG9377682.1"/>
    <property type="molecule type" value="Genomic_DNA"/>
</dbReference>
<dbReference type="AlphaFoldDB" id="A0A931GYT5"/>
<dbReference type="RefSeq" id="WP_196991753.1">
    <property type="nucleotide sequence ID" value="NZ_JADWYR010000002.1"/>
</dbReference>
<protein>
    <recommendedName>
        <fullName evidence="3">DUF4304 domain-containing protein</fullName>
    </recommendedName>
</protein>
<accession>A0A931GYT5</accession>
<sequence>MITTANFKKQIAKPFGHEMRRYNFKGTGFEYFQETEDYLIAVTIDPSRWGGSCSAGFAIHPKQIDKDYDGKRDLSKLKVYQYEFKMGLTDYARGEWWDYADEESANLETLTKIITSIKEKAFPVIDLFKQKPNILDEFDVSEMENFHKNWTKRTGVTIATTGMRFAWAMTIIFEIKNLYKAKQFASWGLSNLEEGIENWFGKEDFDRVLATKNGLQQMHL</sequence>